<dbReference type="STRING" id="88036.D8S7G0"/>
<gene>
    <name evidence="7" type="ORF">SELMODRAFT_418986</name>
</gene>
<evidence type="ECO:0000256" key="2">
    <source>
        <dbReference type="ARBA" id="ARBA00005982"/>
    </source>
</evidence>
<dbReference type="EMBL" id="GL377605">
    <property type="protein sequence ID" value="EFJ19750.1"/>
    <property type="molecule type" value="Genomic_DNA"/>
</dbReference>
<evidence type="ECO:0000313" key="7">
    <source>
        <dbReference type="EMBL" id="EFJ19750.1"/>
    </source>
</evidence>
<dbReference type="PANTHER" id="PTHR11654">
    <property type="entry name" value="OLIGOPEPTIDE TRANSPORTER-RELATED"/>
    <property type="match status" value="1"/>
</dbReference>
<comment type="subcellular location">
    <subcellularLocation>
        <location evidence="1">Membrane</location>
        <topology evidence="1">Multi-pass membrane protein</topology>
    </subcellularLocation>
</comment>
<accession>D8S7G0</accession>
<name>D8S7G0_SELML</name>
<reference evidence="7 8" key="1">
    <citation type="journal article" date="2011" name="Science">
        <title>The Selaginella genome identifies genetic changes associated with the evolution of vascular plants.</title>
        <authorList>
            <person name="Banks J.A."/>
            <person name="Nishiyama T."/>
            <person name="Hasebe M."/>
            <person name="Bowman J.L."/>
            <person name="Gribskov M."/>
            <person name="dePamphilis C."/>
            <person name="Albert V.A."/>
            <person name="Aono N."/>
            <person name="Aoyama T."/>
            <person name="Ambrose B.A."/>
            <person name="Ashton N.W."/>
            <person name="Axtell M.J."/>
            <person name="Barker E."/>
            <person name="Barker M.S."/>
            <person name="Bennetzen J.L."/>
            <person name="Bonawitz N.D."/>
            <person name="Chapple C."/>
            <person name="Cheng C."/>
            <person name="Correa L.G."/>
            <person name="Dacre M."/>
            <person name="DeBarry J."/>
            <person name="Dreyer I."/>
            <person name="Elias M."/>
            <person name="Engstrom E.M."/>
            <person name="Estelle M."/>
            <person name="Feng L."/>
            <person name="Finet C."/>
            <person name="Floyd S.K."/>
            <person name="Frommer W.B."/>
            <person name="Fujita T."/>
            <person name="Gramzow L."/>
            <person name="Gutensohn M."/>
            <person name="Harholt J."/>
            <person name="Hattori M."/>
            <person name="Heyl A."/>
            <person name="Hirai T."/>
            <person name="Hiwatashi Y."/>
            <person name="Ishikawa M."/>
            <person name="Iwata M."/>
            <person name="Karol K.G."/>
            <person name="Koehler B."/>
            <person name="Kolukisaoglu U."/>
            <person name="Kubo M."/>
            <person name="Kurata T."/>
            <person name="Lalonde S."/>
            <person name="Li K."/>
            <person name="Li Y."/>
            <person name="Litt A."/>
            <person name="Lyons E."/>
            <person name="Manning G."/>
            <person name="Maruyama T."/>
            <person name="Michael T.P."/>
            <person name="Mikami K."/>
            <person name="Miyazaki S."/>
            <person name="Morinaga S."/>
            <person name="Murata T."/>
            <person name="Mueller-Roeber B."/>
            <person name="Nelson D.R."/>
            <person name="Obara M."/>
            <person name="Oguri Y."/>
            <person name="Olmstead R.G."/>
            <person name="Onodera N."/>
            <person name="Petersen B.L."/>
            <person name="Pils B."/>
            <person name="Prigge M."/>
            <person name="Rensing S.A."/>
            <person name="Riano-Pachon D.M."/>
            <person name="Roberts A.W."/>
            <person name="Sato Y."/>
            <person name="Scheller H.V."/>
            <person name="Schulz B."/>
            <person name="Schulz C."/>
            <person name="Shakirov E.V."/>
            <person name="Shibagaki N."/>
            <person name="Shinohara N."/>
            <person name="Shippen D.E."/>
            <person name="Soerensen I."/>
            <person name="Sotooka R."/>
            <person name="Sugimoto N."/>
            <person name="Sugita M."/>
            <person name="Sumikawa N."/>
            <person name="Tanurdzic M."/>
            <person name="Theissen G."/>
            <person name="Ulvskov P."/>
            <person name="Wakazuki S."/>
            <person name="Weng J.K."/>
            <person name="Willats W.W."/>
            <person name="Wipf D."/>
            <person name="Wolf P.G."/>
            <person name="Yang L."/>
            <person name="Zimmer A.D."/>
            <person name="Zhu Q."/>
            <person name="Mitros T."/>
            <person name="Hellsten U."/>
            <person name="Loque D."/>
            <person name="Otillar R."/>
            <person name="Salamov A."/>
            <person name="Schmutz J."/>
            <person name="Shapiro H."/>
            <person name="Lindquist E."/>
            <person name="Lucas S."/>
            <person name="Rokhsar D."/>
            <person name="Grigoriev I.V."/>
        </authorList>
    </citation>
    <scope>NUCLEOTIDE SEQUENCE [LARGE SCALE GENOMIC DNA]</scope>
</reference>
<evidence type="ECO:0000256" key="6">
    <source>
        <dbReference type="SAM" id="Phobius"/>
    </source>
</evidence>
<dbReference type="Gene3D" id="1.20.1250.20">
    <property type="entry name" value="MFS general substrate transporter like domains"/>
    <property type="match status" value="1"/>
</dbReference>
<evidence type="ECO:0000256" key="4">
    <source>
        <dbReference type="ARBA" id="ARBA00022989"/>
    </source>
</evidence>
<evidence type="ECO:0000256" key="5">
    <source>
        <dbReference type="ARBA" id="ARBA00023136"/>
    </source>
</evidence>
<dbReference type="HOGENOM" id="CLU_1655172_0_0_1"/>
<dbReference type="Gramene" id="EFJ19750">
    <property type="protein sequence ID" value="EFJ19750"/>
    <property type="gene ID" value="SELMODRAFT_418986"/>
</dbReference>
<keyword evidence="5 6" id="KW-0472">Membrane</keyword>
<dbReference type="Pfam" id="PF00854">
    <property type="entry name" value="PTR2"/>
    <property type="match status" value="1"/>
</dbReference>
<evidence type="ECO:0000313" key="8">
    <source>
        <dbReference type="Proteomes" id="UP000001514"/>
    </source>
</evidence>
<evidence type="ECO:0000256" key="1">
    <source>
        <dbReference type="ARBA" id="ARBA00004141"/>
    </source>
</evidence>
<evidence type="ECO:0000256" key="3">
    <source>
        <dbReference type="ARBA" id="ARBA00022692"/>
    </source>
</evidence>
<protein>
    <submittedName>
        <fullName evidence="7">Uncharacterized protein</fullName>
    </submittedName>
</protein>
<dbReference type="InParanoid" id="D8S7G0"/>
<dbReference type="GO" id="GO:0022857">
    <property type="term" value="F:transmembrane transporter activity"/>
    <property type="evidence" value="ECO:0007669"/>
    <property type="project" value="InterPro"/>
</dbReference>
<sequence>MPFLIPWKPQFLAGWIPYKFTNFIFTFWEWCTYSHITLPLLKPSPCETNVSKCSVSTLEQEALLDLGLYTVAMGYGGYQPCISSFRGNQFDKEDPLEQKQASTFFSWYYMSMMVVISAMLIVYVEDSVSWSYGCSMENRDAGLPQTKRIQLSDVLSLLKM</sequence>
<dbReference type="InterPro" id="IPR000109">
    <property type="entry name" value="POT_fam"/>
</dbReference>
<keyword evidence="8" id="KW-1185">Reference proteome</keyword>
<keyword evidence="4 6" id="KW-1133">Transmembrane helix</keyword>
<dbReference type="InterPro" id="IPR036259">
    <property type="entry name" value="MFS_trans_sf"/>
</dbReference>
<feature type="transmembrane region" description="Helical" evidence="6">
    <location>
        <begin position="107"/>
        <end position="124"/>
    </location>
</feature>
<dbReference type="KEGG" id="smo:SELMODRAFT_418986"/>
<dbReference type="GO" id="GO:0016020">
    <property type="term" value="C:membrane"/>
    <property type="evidence" value="ECO:0007669"/>
    <property type="project" value="UniProtKB-SubCell"/>
</dbReference>
<keyword evidence="3 6" id="KW-0812">Transmembrane</keyword>
<organism evidence="8">
    <name type="scientific">Selaginella moellendorffii</name>
    <name type="common">Spikemoss</name>
    <dbReference type="NCBI Taxonomy" id="88036"/>
    <lineage>
        <taxon>Eukaryota</taxon>
        <taxon>Viridiplantae</taxon>
        <taxon>Streptophyta</taxon>
        <taxon>Embryophyta</taxon>
        <taxon>Tracheophyta</taxon>
        <taxon>Lycopodiopsida</taxon>
        <taxon>Selaginellales</taxon>
        <taxon>Selaginellaceae</taxon>
        <taxon>Selaginella</taxon>
    </lineage>
</organism>
<comment type="similarity">
    <text evidence="2">Belongs to the major facilitator superfamily. Proton-dependent oligopeptide transporter (POT/PTR) (TC 2.A.17) family.</text>
</comment>
<proteinExistence type="inferred from homology"/>
<dbReference type="eggNOG" id="KOG1237">
    <property type="taxonomic scope" value="Eukaryota"/>
</dbReference>
<dbReference type="AlphaFoldDB" id="D8S7G0"/>
<dbReference type="Proteomes" id="UP000001514">
    <property type="component" value="Unassembled WGS sequence"/>
</dbReference>